<sequence>MVEGGLLLIYGFLAIVFAVSLHNKDKEMNIEREAWKSERKDLLDRIQAPTFMEYTNKVVREKKAEQPDEPKTDYDQFVS</sequence>
<dbReference type="STRING" id="1850517.A8708_26440"/>
<organism evidence="3 4">
    <name type="scientific">Paenibacillus oryzisoli</name>
    <dbReference type="NCBI Taxonomy" id="1850517"/>
    <lineage>
        <taxon>Bacteria</taxon>
        <taxon>Bacillati</taxon>
        <taxon>Bacillota</taxon>
        <taxon>Bacilli</taxon>
        <taxon>Bacillales</taxon>
        <taxon>Paenibacillaceae</taxon>
        <taxon>Paenibacillus</taxon>
    </lineage>
</organism>
<dbReference type="OrthoDB" id="2680602at2"/>
<keyword evidence="4" id="KW-1185">Reference proteome</keyword>
<evidence type="ECO:0000313" key="4">
    <source>
        <dbReference type="Proteomes" id="UP000078454"/>
    </source>
</evidence>
<keyword evidence="2" id="KW-0472">Membrane</keyword>
<feature type="region of interest" description="Disordered" evidence="1">
    <location>
        <begin position="59"/>
        <end position="79"/>
    </location>
</feature>
<proteinExistence type="predicted"/>
<evidence type="ECO:0000313" key="3">
    <source>
        <dbReference type="EMBL" id="OAS19253.1"/>
    </source>
</evidence>
<dbReference type="Proteomes" id="UP000078454">
    <property type="component" value="Unassembled WGS sequence"/>
</dbReference>
<keyword evidence="2" id="KW-0812">Transmembrane</keyword>
<dbReference type="EMBL" id="LYPB01000058">
    <property type="protein sequence ID" value="OAS19253.1"/>
    <property type="molecule type" value="Genomic_DNA"/>
</dbReference>
<name>A0A198AE81_9BACL</name>
<evidence type="ECO:0000256" key="2">
    <source>
        <dbReference type="SAM" id="Phobius"/>
    </source>
</evidence>
<feature type="transmembrane region" description="Helical" evidence="2">
    <location>
        <begin position="6"/>
        <end position="23"/>
    </location>
</feature>
<evidence type="ECO:0000256" key="1">
    <source>
        <dbReference type="SAM" id="MobiDB-lite"/>
    </source>
</evidence>
<dbReference type="AlphaFoldDB" id="A0A198AE81"/>
<comment type="caution">
    <text evidence="3">The sequence shown here is derived from an EMBL/GenBank/DDBJ whole genome shotgun (WGS) entry which is preliminary data.</text>
</comment>
<gene>
    <name evidence="3" type="ORF">A8708_26440</name>
</gene>
<accession>A0A198AE81</accession>
<reference evidence="3 4" key="1">
    <citation type="submission" date="2016-05" db="EMBL/GenBank/DDBJ databases">
        <title>Paenibacillus sp. 1ZS3-15 nov., isolated from the rhizosphere soil.</title>
        <authorList>
            <person name="Zhang X.X."/>
            <person name="Zhang J."/>
        </authorList>
    </citation>
    <scope>NUCLEOTIDE SEQUENCE [LARGE SCALE GENOMIC DNA]</scope>
    <source>
        <strain evidence="3 4">1ZS3-15</strain>
    </source>
</reference>
<protein>
    <submittedName>
        <fullName evidence="3">Uncharacterized protein</fullName>
    </submittedName>
</protein>
<keyword evidence="2" id="KW-1133">Transmembrane helix</keyword>